<evidence type="ECO:0000256" key="3">
    <source>
        <dbReference type="ARBA" id="ARBA00022723"/>
    </source>
</evidence>
<dbReference type="InterPro" id="IPR029054">
    <property type="entry name" value="dUTPase-like"/>
</dbReference>
<evidence type="ECO:0000313" key="10">
    <source>
        <dbReference type="EMBL" id="PZP89882.1"/>
    </source>
</evidence>
<dbReference type="HAMAP" id="MF_00116">
    <property type="entry name" value="dUTPase_bact"/>
    <property type="match status" value="1"/>
</dbReference>
<keyword evidence="6 8" id="KW-0546">Nucleotide metabolism</keyword>
<evidence type="ECO:0000256" key="4">
    <source>
        <dbReference type="ARBA" id="ARBA00022801"/>
    </source>
</evidence>
<evidence type="ECO:0000256" key="5">
    <source>
        <dbReference type="ARBA" id="ARBA00022842"/>
    </source>
</evidence>
<evidence type="ECO:0000256" key="8">
    <source>
        <dbReference type="HAMAP-Rule" id="MF_00116"/>
    </source>
</evidence>
<feature type="binding site" evidence="8">
    <location>
        <begin position="87"/>
        <end position="89"/>
    </location>
    <ligand>
        <name>substrate</name>
    </ligand>
</feature>
<evidence type="ECO:0000313" key="11">
    <source>
        <dbReference type="Proteomes" id="UP000248606"/>
    </source>
</evidence>
<comment type="function">
    <text evidence="8">This enzyme is involved in nucleotide metabolism: it produces dUMP, the immediate precursor of thymidine nucleotides and it decreases the intracellular concentration of dUTP so that uracil cannot be incorporated into DNA.</text>
</comment>
<dbReference type="UniPathway" id="UPA00610">
    <property type="reaction ID" value="UER00666"/>
</dbReference>
<comment type="similarity">
    <text evidence="2 8">Belongs to the dUTPase family.</text>
</comment>
<comment type="cofactor">
    <cofactor evidence="1 8">
        <name>Mg(2+)</name>
        <dbReference type="ChEBI" id="CHEBI:18420"/>
    </cofactor>
</comment>
<protein>
    <recommendedName>
        <fullName evidence="8">Deoxyuridine 5'-triphosphate nucleotidohydrolase</fullName>
        <shortName evidence="8">dUTPase</shortName>
        <ecNumber evidence="8">3.6.1.23</ecNumber>
    </recommendedName>
    <alternativeName>
        <fullName evidence="8">dUTP pyrophosphatase</fullName>
    </alternativeName>
</protein>
<dbReference type="GO" id="GO:0006226">
    <property type="term" value="P:dUMP biosynthetic process"/>
    <property type="evidence" value="ECO:0007669"/>
    <property type="project" value="UniProtKB-UniRule"/>
</dbReference>
<keyword evidence="5 8" id="KW-0460">Magnesium</keyword>
<dbReference type="PANTHER" id="PTHR11241">
    <property type="entry name" value="DEOXYURIDINE 5'-TRIPHOSPHATE NUCLEOTIDOHYDROLASE"/>
    <property type="match status" value="1"/>
</dbReference>
<dbReference type="NCBIfam" id="NF001862">
    <property type="entry name" value="PRK00601.1"/>
    <property type="match status" value="1"/>
</dbReference>
<gene>
    <name evidence="8" type="primary">dut</name>
    <name evidence="10" type="ORF">DI579_01610</name>
</gene>
<dbReference type="NCBIfam" id="TIGR00576">
    <property type="entry name" value="dut"/>
    <property type="match status" value="1"/>
</dbReference>
<dbReference type="SUPFAM" id="SSF51283">
    <property type="entry name" value="dUTPase-like"/>
    <property type="match status" value="1"/>
</dbReference>
<accession>A0A2W5KBJ5</accession>
<dbReference type="InterPro" id="IPR036157">
    <property type="entry name" value="dUTPase-like_sf"/>
</dbReference>
<dbReference type="InterPro" id="IPR008181">
    <property type="entry name" value="dUTPase"/>
</dbReference>
<comment type="catalytic activity">
    <reaction evidence="7 8">
        <text>dUTP + H2O = dUMP + diphosphate + H(+)</text>
        <dbReference type="Rhea" id="RHEA:10248"/>
        <dbReference type="ChEBI" id="CHEBI:15377"/>
        <dbReference type="ChEBI" id="CHEBI:15378"/>
        <dbReference type="ChEBI" id="CHEBI:33019"/>
        <dbReference type="ChEBI" id="CHEBI:61555"/>
        <dbReference type="ChEBI" id="CHEBI:246422"/>
        <dbReference type="EC" id="3.6.1.23"/>
    </reaction>
</comment>
<keyword evidence="3 8" id="KW-0479">Metal-binding</keyword>
<keyword evidence="4 8" id="KW-0378">Hydrolase</keyword>
<evidence type="ECO:0000259" key="9">
    <source>
        <dbReference type="Pfam" id="PF00692"/>
    </source>
</evidence>
<dbReference type="CDD" id="cd07557">
    <property type="entry name" value="trimeric_dUTPase"/>
    <property type="match status" value="1"/>
</dbReference>
<dbReference type="EC" id="3.6.1.23" evidence="8"/>
<reference evidence="10 11" key="1">
    <citation type="submission" date="2017-08" db="EMBL/GenBank/DDBJ databases">
        <title>Infants hospitalized years apart are colonized by the same room-sourced microbial strains.</title>
        <authorList>
            <person name="Brooks B."/>
            <person name="Olm M.R."/>
            <person name="Firek B.A."/>
            <person name="Baker R."/>
            <person name="Thomas B.C."/>
            <person name="Morowitz M.J."/>
            <person name="Banfield J.F."/>
        </authorList>
    </citation>
    <scope>NUCLEOTIDE SEQUENCE [LARGE SCALE GENOMIC DNA]</scope>
    <source>
        <strain evidence="10">S2_006_000_R1_57</strain>
    </source>
</reference>
<dbReference type="EMBL" id="QFOZ01000001">
    <property type="protein sequence ID" value="PZP89882.1"/>
    <property type="molecule type" value="Genomic_DNA"/>
</dbReference>
<dbReference type="InterPro" id="IPR033704">
    <property type="entry name" value="dUTPase_trimeric"/>
</dbReference>
<proteinExistence type="inferred from homology"/>
<dbReference type="PANTHER" id="PTHR11241:SF0">
    <property type="entry name" value="DEOXYURIDINE 5'-TRIPHOSPHATE NUCLEOTIDOHYDROLASE"/>
    <property type="match status" value="1"/>
</dbReference>
<dbReference type="Proteomes" id="UP000248606">
    <property type="component" value="Unassembled WGS sequence"/>
</dbReference>
<name>A0A2W5KBJ5_9ACTN</name>
<comment type="pathway">
    <text evidence="8">Pyrimidine metabolism; dUMP biosynthesis; dUMP from dCTP (dUTP route): step 2/2.</text>
</comment>
<dbReference type="Pfam" id="PF00692">
    <property type="entry name" value="dUTPase"/>
    <property type="match status" value="1"/>
</dbReference>
<evidence type="ECO:0000256" key="1">
    <source>
        <dbReference type="ARBA" id="ARBA00001946"/>
    </source>
</evidence>
<sequence length="158" mass="16917">MSGLTPTSCVVNIVRLDSELPLPMRAHHDDAGVDLYSAESLTLEPGQRQLVRTGIAIELPFGTVGFINPRSGLAARSGLSIVNAPGTVDAGYRGEIKVCLINLDPQQSIEIKRGDRIAQLLVQRVEMFTFNEVEKLGVSERGENGYGSTGGHSTLVEG</sequence>
<feature type="binding site" evidence="8">
    <location>
        <position position="83"/>
    </location>
    <ligand>
        <name>substrate</name>
    </ligand>
</feature>
<dbReference type="GO" id="GO:0046081">
    <property type="term" value="P:dUTP catabolic process"/>
    <property type="evidence" value="ECO:0007669"/>
    <property type="project" value="InterPro"/>
</dbReference>
<dbReference type="GO" id="GO:0004170">
    <property type="term" value="F:dUTP diphosphatase activity"/>
    <property type="evidence" value="ECO:0007669"/>
    <property type="project" value="UniProtKB-UniRule"/>
</dbReference>
<dbReference type="FunFam" id="2.70.40.10:FF:000008">
    <property type="entry name" value="Deoxyuridine 5'-triphosphate nucleotidohydrolase"/>
    <property type="match status" value="1"/>
</dbReference>
<dbReference type="AlphaFoldDB" id="A0A2W5KBJ5"/>
<feature type="domain" description="dUTPase-like" evidence="9">
    <location>
        <begin position="20"/>
        <end position="150"/>
    </location>
</feature>
<evidence type="ECO:0000256" key="2">
    <source>
        <dbReference type="ARBA" id="ARBA00006581"/>
    </source>
</evidence>
<dbReference type="Gene3D" id="2.70.40.10">
    <property type="match status" value="1"/>
</dbReference>
<organism evidence="10 11">
    <name type="scientific">Lawsonella clevelandensis</name>
    <dbReference type="NCBI Taxonomy" id="1528099"/>
    <lineage>
        <taxon>Bacteria</taxon>
        <taxon>Bacillati</taxon>
        <taxon>Actinomycetota</taxon>
        <taxon>Actinomycetes</taxon>
        <taxon>Mycobacteriales</taxon>
        <taxon>Lawsonellaceae</taxon>
        <taxon>Lawsonella</taxon>
    </lineage>
</organism>
<dbReference type="GO" id="GO:0000287">
    <property type="term" value="F:magnesium ion binding"/>
    <property type="evidence" value="ECO:0007669"/>
    <property type="project" value="UniProtKB-UniRule"/>
</dbReference>
<feature type="binding site" evidence="8">
    <location>
        <begin position="70"/>
        <end position="72"/>
    </location>
    <ligand>
        <name>substrate</name>
    </ligand>
</feature>
<evidence type="ECO:0000256" key="6">
    <source>
        <dbReference type="ARBA" id="ARBA00023080"/>
    </source>
</evidence>
<dbReference type="RefSeq" id="WP_290595328.1">
    <property type="nucleotide sequence ID" value="NZ_CAKZIO010000003.1"/>
</dbReference>
<evidence type="ECO:0000256" key="7">
    <source>
        <dbReference type="ARBA" id="ARBA00047686"/>
    </source>
</evidence>
<comment type="caution">
    <text evidence="10">The sequence shown here is derived from an EMBL/GenBank/DDBJ whole genome shotgun (WGS) entry which is preliminary data.</text>
</comment>
<comment type="caution">
    <text evidence="8">Lacks conserved residue(s) required for the propagation of feature annotation.</text>
</comment>